<evidence type="ECO:0000259" key="8">
    <source>
        <dbReference type="PROSITE" id="PS50893"/>
    </source>
</evidence>
<keyword evidence="3" id="KW-0813">Transport</keyword>
<sequence>MEQRDAKFIDIHQAEMVFNTRKGQFHALRDINLTVRKGEFVTLIGHSGCGKSTLLNLIAGLLMPSDGVLICAGREIAGPSPERAVVFQNHSLLPWLTCHENIYLGVERVFATTENKSALKERTKAALAMVGLSAAGQKRPHEISGGMKQRVGIARALAMEPKVLLMDEPFGALDALTRAHLQDELLKIVAKTGSTVVMVTHDVDEAVLLSDRIVMMTNGPAASIGDIVQVRLSRPRERVALAQDALYAEYRTSVLEFLYRKQAHPAAQAA</sequence>
<evidence type="ECO:0000256" key="5">
    <source>
        <dbReference type="ARBA" id="ARBA00022741"/>
    </source>
</evidence>
<dbReference type="PANTHER" id="PTHR42788">
    <property type="entry name" value="TAURINE IMPORT ATP-BINDING PROTEIN-RELATED"/>
    <property type="match status" value="1"/>
</dbReference>
<feature type="domain" description="ABC transporter" evidence="8">
    <location>
        <begin position="6"/>
        <end position="243"/>
    </location>
</feature>
<dbReference type="PROSITE" id="PS50893">
    <property type="entry name" value="ABC_TRANSPORTER_2"/>
    <property type="match status" value="1"/>
</dbReference>
<dbReference type="PANTHER" id="PTHR42788:SF7">
    <property type="entry name" value="NITRATE ABC TRANSPORTER ATP-BINDING PROTEIN"/>
    <property type="match status" value="1"/>
</dbReference>
<dbReference type="RefSeq" id="WP_061534646.1">
    <property type="nucleotide sequence ID" value="NZ_CP013233.1"/>
</dbReference>
<dbReference type="SMART" id="SM00382">
    <property type="entry name" value="AAA"/>
    <property type="match status" value="1"/>
</dbReference>
<comment type="similarity">
    <text evidence="2">Belongs to the ABC transporter superfamily.</text>
</comment>
<evidence type="ECO:0000313" key="10">
    <source>
        <dbReference type="Proteomes" id="UP000071778"/>
    </source>
</evidence>
<evidence type="ECO:0000313" key="9">
    <source>
        <dbReference type="EMBL" id="AMP11730.1"/>
    </source>
</evidence>
<dbReference type="AlphaFoldDB" id="A0A127PVI0"/>
<dbReference type="GO" id="GO:0015112">
    <property type="term" value="F:nitrate transmembrane transporter activity"/>
    <property type="evidence" value="ECO:0007669"/>
    <property type="project" value="InterPro"/>
</dbReference>
<evidence type="ECO:0000256" key="3">
    <source>
        <dbReference type="ARBA" id="ARBA00022448"/>
    </source>
</evidence>
<evidence type="ECO:0000256" key="7">
    <source>
        <dbReference type="ARBA" id="ARBA00023136"/>
    </source>
</evidence>
<keyword evidence="10" id="KW-1185">Reference proteome</keyword>
<name>A0A127PVI0_9BURK</name>
<dbReference type="CDD" id="cd03293">
    <property type="entry name" value="ABC_NrtD_SsuB_transporters"/>
    <property type="match status" value="1"/>
</dbReference>
<gene>
    <name evidence="9" type="ORF">CAter282_4065</name>
</gene>
<protein>
    <submittedName>
        <fullName evidence="9">Nitrate ABC transporter, ATP-binding s C and D family protein</fullName>
    </submittedName>
</protein>
<comment type="subcellular location">
    <subcellularLocation>
        <location evidence="1">Cell membrane</location>
        <topology evidence="1">Peripheral membrane protein</topology>
    </subcellularLocation>
</comment>
<dbReference type="InterPro" id="IPR003593">
    <property type="entry name" value="AAA+_ATPase"/>
</dbReference>
<evidence type="ECO:0000256" key="4">
    <source>
        <dbReference type="ARBA" id="ARBA00022475"/>
    </source>
</evidence>
<dbReference type="InterPro" id="IPR005890">
    <property type="entry name" value="NO3_transporter_ATP-bd-like"/>
</dbReference>
<evidence type="ECO:0000256" key="2">
    <source>
        <dbReference type="ARBA" id="ARBA00005417"/>
    </source>
</evidence>
<dbReference type="InterPro" id="IPR050166">
    <property type="entry name" value="ABC_transporter_ATP-bind"/>
</dbReference>
<dbReference type="PROSITE" id="PS00211">
    <property type="entry name" value="ABC_TRANSPORTER_1"/>
    <property type="match status" value="1"/>
</dbReference>
<dbReference type="Gene3D" id="3.40.50.300">
    <property type="entry name" value="P-loop containing nucleotide triphosphate hydrolases"/>
    <property type="match status" value="1"/>
</dbReference>
<evidence type="ECO:0000256" key="6">
    <source>
        <dbReference type="ARBA" id="ARBA00022840"/>
    </source>
</evidence>
<keyword evidence="7" id="KW-0472">Membrane</keyword>
<dbReference type="InterPro" id="IPR017871">
    <property type="entry name" value="ABC_transporter-like_CS"/>
</dbReference>
<evidence type="ECO:0000256" key="1">
    <source>
        <dbReference type="ARBA" id="ARBA00004202"/>
    </source>
</evidence>
<keyword evidence="4" id="KW-1003">Cell membrane</keyword>
<keyword evidence="5" id="KW-0547">Nucleotide-binding</keyword>
<dbReference type="Pfam" id="PF00005">
    <property type="entry name" value="ABC_tran"/>
    <property type="match status" value="1"/>
</dbReference>
<accession>A0A127PVI0</accession>
<dbReference type="SUPFAM" id="SSF52540">
    <property type="entry name" value="P-loop containing nucleoside triphosphate hydrolases"/>
    <property type="match status" value="1"/>
</dbReference>
<dbReference type="PATRIC" id="fig|279058.17.peg.4387"/>
<dbReference type="GO" id="GO:0005524">
    <property type="term" value="F:ATP binding"/>
    <property type="evidence" value="ECO:0007669"/>
    <property type="project" value="UniProtKB-KW"/>
</dbReference>
<proteinExistence type="inferred from homology"/>
<keyword evidence="6 9" id="KW-0067">ATP-binding</keyword>
<dbReference type="InterPro" id="IPR027417">
    <property type="entry name" value="P-loop_NTPase"/>
</dbReference>
<dbReference type="InterPro" id="IPR003439">
    <property type="entry name" value="ABC_transporter-like_ATP-bd"/>
</dbReference>
<dbReference type="OrthoDB" id="9783039at2"/>
<dbReference type="GO" id="GO:0016887">
    <property type="term" value="F:ATP hydrolysis activity"/>
    <property type="evidence" value="ECO:0007669"/>
    <property type="project" value="InterPro"/>
</dbReference>
<dbReference type="NCBIfam" id="TIGR01184">
    <property type="entry name" value="ntrCD"/>
    <property type="match status" value="1"/>
</dbReference>
<dbReference type="EMBL" id="CP013235">
    <property type="protein sequence ID" value="AMP11730.1"/>
    <property type="molecule type" value="Genomic_DNA"/>
</dbReference>
<dbReference type="Proteomes" id="UP000071778">
    <property type="component" value="Chromosome"/>
</dbReference>
<organism evidence="9 10">
    <name type="scientific">Collimonas arenae</name>
    <dbReference type="NCBI Taxonomy" id="279058"/>
    <lineage>
        <taxon>Bacteria</taxon>
        <taxon>Pseudomonadati</taxon>
        <taxon>Pseudomonadota</taxon>
        <taxon>Betaproteobacteria</taxon>
        <taxon>Burkholderiales</taxon>
        <taxon>Oxalobacteraceae</taxon>
        <taxon>Collimonas</taxon>
    </lineage>
</organism>
<reference evidence="9 10" key="1">
    <citation type="submission" date="2015-11" db="EMBL/GenBank/DDBJ databases">
        <title>Exploring the genomic traits of fungus-feeding bacterial genus Collimonas.</title>
        <authorList>
            <person name="Song C."/>
            <person name="Schmidt R."/>
            <person name="de Jager V."/>
            <person name="Krzyzanowska D."/>
            <person name="Jongedijk E."/>
            <person name="Cankar K."/>
            <person name="Beekwilder J."/>
            <person name="van Veen A."/>
            <person name="de Boer W."/>
            <person name="van Veen J.A."/>
            <person name="Garbeva P."/>
        </authorList>
    </citation>
    <scope>NUCLEOTIDE SEQUENCE [LARGE SCALE GENOMIC DNA]</scope>
    <source>
        <strain evidence="9 10">Ter282</strain>
    </source>
</reference>
<dbReference type="GO" id="GO:0005886">
    <property type="term" value="C:plasma membrane"/>
    <property type="evidence" value="ECO:0007669"/>
    <property type="project" value="UniProtKB-SubCell"/>
</dbReference>